<dbReference type="AlphaFoldDB" id="A0AAW0DRS2"/>
<gene>
    <name evidence="3" type="ORF">VNI00_003969</name>
</gene>
<dbReference type="Pfam" id="PF14976">
    <property type="entry name" value="YPEH2ZP"/>
    <property type="match status" value="1"/>
</dbReference>
<proteinExistence type="inferred from homology"/>
<dbReference type="PANTHER" id="PTHR31841:SF1">
    <property type="entry name" value="PROTEIN FAM72A-RELATED"/>
    <property type="match status" value="1"/>
</dbReference>
<evidence type="ECO:0000313" key="3">
    <source>
        <dbReference type="EMBL" id="KAK7053343.1"/>
    </source>
</evidence>
<evidence type="ECO:0000256" key="1">
    <source>
        <dbReference type="ARBA" id="ARBA00006888"/>
    </source>
</evidence>
<comment type="similarity">
    <text evidence="1">Belongs to the FAM72 family.</text>
</comment>
<comment type="caution">
    <text evidence="3">The sequence shown here is derived from an EMBL/GenBank/DDBJ whole genome shotgun (WGS) entry which is preliminary data.</text>
</comment>
<dbReference type="EMBL" id="JAYKXP010000010">
    <property type="protein sequence ID" value="KAK7053343.1"/>
    <property type="molecule type" value="Genomic_DNA"/>
</dbReference>
<feature type="region of interest" description="Disordered" evidence="2">
    <location>
        <begin position="187"/>
        <end position="245"/>
    </location>
</feature>
<accession>A0AAW0DRS2</accession>
<organism evidence="3 4">
    <name type="scientific">Paramarasmius palmivorus</name>
    <dbReference type="NCBI Taxonomy" id="297713"/>
    <lineage>
        <taxon>Eukaryota</taxon>
        <taxon>Fungi</taxon>
        <taxon>Dikarya</taxon>
        <taxon>Basidiomycota</taxon>
        <taxon>Agaricomycotina</taxon>
        <taxon>Agaricomycetes</taxon>
        <taxon>Agaricomycetidae</taxon>
        <taxon>Agaricales</taxon>
        <taxon>Marasmiineae</taxon>
        <taxon>Marasmiaceae</taxon>
        <taxon>Paramarasmius</taxon>
    </lineage>
</organism>
<reference evidence="3 4" key="1">
    <citation type="submission" date="2024-01" db="EMBL/GenBank/DDBJ databases">
        <title>A draft genome for a cacao thread blight-causing isolate of Paramarasmius palmivorus.</title>
        <authorList>
            <person name="Baruah I.K."/>
            <person name="Bukari Y."/>
            <person name="Amoako-Attah I."/>
            <person name="Meinhardt L.W."/>
            <person name="Bailey B.A."/>
            <person name="Cohen S.P."/>
        </authorList>
    </citation>
    <scope>NUCLEOTIDE SEQUENCE [LARGE SCALE GENOMIC DNA]</scope>
    <source>
        <strain evidence="3 4">GH-12</strain>
    </source>
</reference>
<evidence type="ECO:0000256" key="2">
    <source>
        <dbReference type="SAM" id="MobiDB-lite"/>
    </source>
</evidence>
<dbReference type="Proteomes" id="UP001383192">
    <property type="component" value="Unassembled WGS sequence"/>
</dbReference>
<sequence>MFSPRQPPVWQQSQLHLFPHNPYPPTLPPPQPIAHKAVLLLHPNVALYSSDALPVNCSAYTTNPDVLKPATSCRPPARTCECLTQTLCCHGCGSTVGYMIVIPCTRCTSSITATNRATNGHRFVFHSSEVAGLERRYVPDEPGVIPYDMTLVPMSPTSGASSELVYSPSSPSISHYDSVHYARTRQFSGSSTSSMPPLEYLPTPPVDIADLSPASSTTSSPISGSFPFSGQHTRSPSLAPSPSDDSVRQFMYRHANSTFVSPELSSPSPPPPPIMHSHPQAYGLPSEPLEWSSVKLKGGDILHWHHLIRHGEIPGVADDPRARKTGGSRANSPPAKFPLNR</sequence>
<dbReference type="PANTHER" id="PTHR31841">
    <property type="entry name" value="PROTEIN FAM72A-RELATED"/>
    <property type="match status" value="1"/>
</dbReference>
<evidence type="ECO:0008006" key="5">
    <source>
        <dbReference type="Google" id="ProtNLM"/>
    </source>
</evidence>
<dbReference type="InterPro" id="IPR026768">
    <property type="entry name" value="YPEH2ZP"/>
</dbReference>
<feature type="region of interest" description="Disordered" evidence="2">
    <location>
        <begin position="314"/>
        <end position="341"/>
    </location>
</feature>
<protein>
    <recommendedName>
        <fullName evidence="5">Protein FAM72A</fullName>
    </recommendedName>
</protein>
<feature type="compositionally biased region" description="Low complexity" evidence="2">
    <location>
        <begin position="212"/>
        <end position="244"/>
    </location>
</feature>
<feature type="region of interest" description="Disordered" evidence="2">
    <location>
        <begin position="259"/>
        <end position="279"/>
    </location>
</feature>
<dbReference type="GO" id="GO:0005829">
    <property type="term" value="C:cytosol"/>
    <property type="evidence" value="ECO:0007669"/>
    <property type="project" value="UniProtKB-ARBA"/>
</dbReference>
<keyword evidence="4" id="KW-1185">Reference proteome</keyword>
<name>A0AAW0DRS2_9AGAR</name>
<evidence type="ECO:0000313" key="4">
    <source>
        <dbReference type="Proteomes" id="UP001383192"/>
    </source>
</evidence>